<evidence type="ECO:0000313" key="1">
    <source>
        <dbReference type="EMBL" id="AZS51281.1"/>
    </source>
</evidence>
<gene>
    <name evidence="1" type="ORF">DM558_11080</name>
</gene>
<dbReference type="Proteomes" id="UP000273143">
    <property type="component" value="Chromosome"/>
</dbReference>
<dbReference type="EMBL" id="CP029822">
    <property type="protein sequence ID" value="AZS51281.1"/>
    <property type="molecule type" value="Genomic_DNA"/>
</dbReference>
<evidence type="ECO:0000313" key="2">
    <source>
        <dbReference type="Proteomes" id="UP000273143"/>
    </source>
</evidence>
<organism evidence="1 2">
    <name type="scientific">Entomomonas moraniae</name>
    <dbReference type="NCBI Taxonomy" id="2213226"/>
    <lineage>
        <taxon>Bacteria</taxon>
        <taxon>Pseudomonadati</taxon>
        <taxon>Pseudomonadota</taxon>
        <taxon>Gammaproteobacteria</taxon>
        <taxon>Pseudomonadales</taxon>
        <taxon>Pseudomonadaceae</taxon>
        <taxon>Entomomonas</taxon>
    </lineage>
</organism>
<dbReference type="AlphaFoldDB" id="A0A3S9XFS2"/>
<protein>
    <submittedName>
        <fullName evidence="1">Uncharacterized protein</fullName>
    </submittedName>
</protein>
<dbReference type="KEGG" id="emo:DM558_11080"/>
<sequence length="81" mass="9525">MELIAHGDKRFFKRKKRLYLTYSIADNLLILSRCEDSLLHRCIYCNAPGEKMIGLKAHGFEDIVNAAEVGTYFFLYRLYIF</sequence>
<reference evidence="2" key="1">
    <citation type="submission" date="2018-06" db="EMBL/GenBank/DDBJ databases">
        <title>Complete genome of Pseudomonas insecticola strain QZS01.</title>
        <authorList>
            <person name="Wang J."/>
            <person name="Su Q."/>
        </authorList>
    </citation>
    <scope>NUCLEOTIDE SEQUENCE [LARGE SCALE GENOMIC DNA]</scope>
    <source>
        <strain evidence="2">QZS01</strain>
    </source>
</reference>
<name>A0A3S9XFS2_9GAMM</name>
<keyword evidence="2" id="KW-1185">Reference proteome</keyword>
<proteinExistence type="predicted"/>
<accession>A0A3S9XFS2</accession>